<dbReference type="GO" id="GO:0046872">
    <property type="term" value="F:metal ion binding"/>
    <property type="evidence" value="ECO:0007669"/>
    <property type="project" value="UniProtKB-KW"/>
</dbReference>
<dbReference type="CDD" id="cd01335">
    <property type="entry name" value="Radical_SAM"/>
    <property type="match status" value="1"/>
</dbReference>
<dbReference type="InterPro" id="IPR058240">
    <property type="entry name" value="rSAM_sf"/>
</dbReference>
<dbReference type="InterPro" id="IPR013785">
    <property type="entry name" value="Aldolase_TIM"/>
</dbReference>
<dbReference type="SUPFAM" id="SSF102114">
    <property type="entry name" value="Radical SAM enzymes"/>
    <property type="match status" value="1"/>
</dbReference>
<dbReference type="PANTHER" id="PTHR11228:SF7">
    <property type="entry name" value="PQQA PEPTIDE CYCLASE"/>
    <property type="match status" value="1"/>
</dbReference>
<evidence type="ECO:0000256" key="4">
    <source>
        <dbReference type="ARBA" id="ARBA00022723"/>
    </source>
</evidence>
<dbReference type="Proteomes" id="UP000255101">
    <property type="component" value="Unassembled WGS sequence"/>
</dbReference>
<evidence type="ECO:0000256" key="3">
    <source>
        <dbReference type="ARBA" id="ARBA00022691"/>
    </source>
</evidence>
<dbReference type="GO" id="GO:0051536">
    <property type="term" value="F:iron-sulfur cluster binding"/>
    <property type="evidence" value="ECO:0007669"/>
    <property type="project" value="UniProtKB-KW"/>
</dbReference>
<dbReference type="InterPro" id="IPR034391">
    <property type="entry name" value="AdoMet-like_SPASM_containing"/>
</dbReference>
<dbReference type="PANTHER" id="PTHR11228">
    <property type="entry name" value="RADICAL SAM DOMAIN PROTEIN"/>
    <property type="match status" value="1"/>
</dbReference>
<keyword evidence="3" id="KW-0949">S-adenosyl-L-methionine</keyword>
<dbReference type="InterPro" id="IPR050377">
    <property type="entry name" value="Radical_SAM_PqqE_MftC-like"/>
</dbReference>
<dbReference type="SFLD" id="SFLDG01067">
    <property type="entry name" value="SPASM/twitch_domain_containing"/>
    <property type="match status" value="2"/>
</dbReference>
<dbReference type="Pfam" id="PF04055">
    <property type="entry name" value="Radical_SAM"/>
    <property type="match status" value="1"/>
</dbReference>
<dbReference type="RefSeq" id="WP_002845867.1">
    <property type="nucleotide sequence ID" value="NZ_FOVA01000044.1"/>
</dbReference>
<dbReference type="NCBIfam" id="TIGR04085">
    <property type="entry name" value="rSAM_more_4Fe4S"/>
    <property type="match status" value="1"/>
</dbReference>
<dbReference type="Gene3D" id="3.20.20.70">
    <property type="entry name" value="Aldolase class I"/>
    <property type="match status" value="1"/>
</dbReference>
<dbReference type="EMBL" id="UGTB01000004">
    <property type="protein sequence ID" value="SUB60319.1"/>
    <property type="molecule type" value="Genomic_DNA"/>
</dbReference>
<dbReference type="CDD" id="cd21109">
    <property type="entry name" value="SPASM"/>
    <property type="match status" value="1"/>
</dbReference>
<evidence type="ECO:0000313" key="9">
    <source>
        <dbReference type="Proteomes" id="UP000255101"/>
    </source>
</evidence>
<evidence type="ECO:0000313" key="8">
    <source>
        <dbReference type="EMBL" id="SUB60319.1"/>
    </source>
</evidence>
<sequence length="413" mass="48403">MELDNILIGRIKNHYYIYNKKEFSIFFIPKNIYKIIEPCIDYNSLKIDMQKISCDLQEYDTASQEYIISFIKEIENKYFKEDKPSIYKNNIKYVDFMLTNKCNLNCIHCSSRCDNNNKQKLSSSKIYEVLDKLSDSNLEQLVLTGGEPLMVDEIEKILEYARNKLVGTRIILSTNGTLIDKYVDSIIRNIDIVNISIDGYSEEMTKKIRGKGVFEKILNGIKLLQDRGFTNIKTSMVLLENNKKEMEKFIKFNKDLKTEYIFRMLCNVGRAKDNKEYFRKKDFSGYPVANYLLTSGISDKKQLNIRACNAYNNKIYINHDGKIYPCPSLKIEDFQIGDIVDVNFTFKNLLDKMNNMKNSFFNIDSFFSNSKCKICSNKIFCWTCPADFIIARKNHDINELCNVMKERIEKLFI</sequence>
<comment type="cofactor">
    <cofactor evidence="1">
        <name>[4Fe-4S] cluster</name>
        <dbReference type="ChEBI" id="CHEBI:49883"/>
    </cofactor>
</comment>
<keyword evidence="2" id="KW-0004">4Fe-4S</keyword>
<dbReference type="SFLD" id="SFLDG01386">
    <property type="entry name" value="main_SPASM_domain-containing"/>
    <property type="match status" value="1"/>
</dbReference>
<dbReference type="InterPro" id="IPR023885">
    <property type="entry name" value="4Fe4S-binding_SPASM_dom"/>
</dbReference>
<feature type="domain" description="Radical SAM core" evidence="7">
    <location>
        <begin position="86"/>
        <end position="298"/>
    </location>
</feature>
<dbReference type="InterPro" id="IPR007197">
    <property type="entry name" value="rSAM"/>
</dbReference>
<evidence type="ECO:0000256" key="1">
    <source>
        <dbReference type="ARBA" id="ARBA00001966"/>
    </source>
</evidence>
<gene>
    <name evidence="8" type="primary">moaA_2</name>
    <name evidence="8" type="ORF">NCTC11460_00218</name>
</gene>
<keyword evidence="4" id="KW-0479">Metal-binding</keyword>
<dbReference type="GO" id="GO:0003824">
    <property type="term" value="F:catalytic activity"/>
    <property type="evidence" value="ECO:0007669"/>
    <property type="project" value="InterPro"/>
</dbReference>
<protein>
    <submittedName>
        <fullName evidence="8">Molybdenum cofactor biosynthesis protein A</fullName>
    </submittedName>
</protein>
<evidence type="ECO:0000256" key="2">
    <source>
        <dbReference type="ARBA" id="ARBA00022485"/>
    </source>
</evidence>
<dbReference type="SFLD" id="SFLDS00029">
    <property type="entry name" value="Radical_SAM"/>
    <property type="match status" value="2"/>
</dbReference>
<accession>A0A379CE08</accession>
<keyword evidence="5" id="KW-0408">Iron</keyword>
<evidence type="ECO:0000256" key="6">
    <source>
        <dbReference type="ARBA" id="ARBA00023014"/>
    </source>
</evidence>
<organism evidence="8 9">
    <name type="scientific">Peptostreptococcus anaerobius</name>
    <dbReference type="NCBI Taxonomy" id="1261"/>
    <lineage>
        <taxon>Bacteria</taxon>
        <taxon>Bacillati</taxon>
        <taxon>Bacillota</taxon>
        <taxon>Clostridia</taxon>
        <taxon>Peptostreptococcales</taxon>
        <taxon>Peptostreptococcaceae</taxon>
        <taxon>Peptostreptococcus</taxon>
    </lineage>
</organism>
<reference evidence="8 9" key="1">
    <citation type="submission" date="2018-06" db="EMBL/GenBank/DDBJ databases">
        <authorList>
            <consortium name="Pathogen Informatics"/>
            <person name="Doyle S."/>
        </authorList>
    </citation>
    <scope>NUCLEOTIDE SEQUENCE [LARGE SCALE GENOMIC DNA]</scope>
    <source>
        <strain evidence="8 9">NCTC11460</strain>
    </source>
</reference>
<dbReference type="SFLD" id="SFLDG01387">
    <property type="entry name" value="BtrN-like_SPASM_domain_contain"/>
    <property type="match status" value="1"/>
</dbReference>
<dbReference type="SMART" id="SM00729">
    <property type="entry name" value="Elp3"/>
    <property type="match status" value="1"/>
</dbReference>
<evidence type="ECO:0000259" key="7">
    <source>
        <dbReference type="PROSITE" id="PS51918"/>
    </source>
</evidence>
<proteinExistence type="predicted"/>
<keyword evidence="6" id="KW-0411">Iron-sulfur</keyword>
<dbReference type="AlphaFoldDB" id="A0A379CE08"/>
<dbReference type="InterPro" id="IPR006638">
    <property type="entry name" value="Elp3/MiaA/NifB-like_rSAM"/>
</dbReference>
<evidence type="ECO:0000256" key="5">
    <source>
        <dbReference type="ARBA" id="ARBA00023004"/>
    </source>
</evidence>
<dbReference type="PROSITE" id="PS51918">
    <property type="entry name" value="RADICAL_SAM"/>
    <property type="match status" value="1"/>
</dbReference>
<name>A0A379CE08_9FIRM</name>